<dbReference type="PANTHER" id="PTHR31297:SF13">
    <property type="entry name" value="PUTATIVE-RELATED"/>
    <property type="match status" value="1"/>
</dbReference>
<proteinExistence type="inferred from homology"/>
<feature type="signal peptide" evidence="4">
    <location>
        <begin position="1"/>
        <end position="20"/>
    </location>
</feature>
<feature type="chain" id="PRO_5036903413" description="Glycoside hydrolase family 5 domain-containing protein" evidence="4">
    <location>
        <begin position="21"/>
        <end position="409"/>
    </location>
</feature>
<dbReference type="RefSeq" id="WP_188958750.1">
    <property type="nucleotide sequence ID" value="NZ_BMIB01000006.1"/>
</dbReference>
<keyword evidence="7" id="KW-1185">Reference proteome</keyword>
<dbReference type="EMBL" id="BMIB01000006">
    <property type="protein sequence ID" value="GGH82004.1"/>
    <property type="molecule type" value="Genomic_DNA"/>
</dbReference>
<dbReference type="AlphaFoldDB" id="A0A917MZH9"/>
<dbReference type="PROSITE" id="PS00659">
    <property type="entry name" value="GLYCOSYL_HYDROL_F5"/>
    <property type="match status" value="1"/>
</dbReference>
<keyword evidence="4" id="KW-0732">Signal</keyword>
<gene>
    <name evidence="6" type="ORF">GCM10011379_55250</name>
</gene>
<accession>A0A917MZH9</accession>
<dbReference type="Pfam" id="PF00150">
    <property type="entry name" value="Cellulase"/>
    <property type="match status" value="1"/>
</dbReference>
<dbReference type="SUPFAM" id="SSF51445">
    <property type="entry name" value="(Trans)glycosidases"/>
    <property type="match status" value="1"/>
</dbReference>
<evidence type="ECO:0000256" key="3">
    <source>
        <dbReference type="RuleBase" id="RU361153"/>
    </source>
</evidence>
<dbReference type="Proteomes" id="UP000627292">
    <property type="component" value="Unassembled WGS sequence"/>
</dbReference>
<dbReference type="GO" id="GO:0009251">
    <property type="term" value="P:glucan catabolic process"/>
    <property type="evidence" value="ECO:0007669"/>
    <property type="project" value="TreeGrafter"/>
</dbReference>
<keyword evidence="1 3" id="KW-0378">Hydrolase</keyword>
<dbReference type="GO" id="GO:0008422">
    <property type="term" value="F:beta-glucosidase activity"/>
    <property type="evidence" value="ECO:0007669"/>
    <property type="project" value="TreeGrafter"/>
</dbReference>
<evidence type="ECO:0000313" key="6">
    <source>
        <dbReference type="EMBL" id="GGH82004.1"/>
    </source>
</evidence>
<dbReference type="Gene3D" id="3.20.20.80">
    <property type="entry name" value="Glycosidases"/>
    <property type="match status" value="1"/>
</dbReference>
<evidence type="ECO:0000259" key="5">
    <source>
        <dbReference type="Pfam" id="PF00150"/>
    </source>
</evidence>
<evidence type="ECO:0000256" key="1">
    <source>
        <dbReference type="ARBA" id="ARBA00022801"/>
    </source>
</evidence>
<name>A0A917MZH9_9BACT</name>
<dbReference type="GO" id="GO:0005576">
    <property type="term" value="C:extracellular region"/>
    <property type="evidence" value="ECO:0007669"/>
    <property type="project" value="TreeGrafter"/>
</dbReference>
<evidence type="ECO:0000256" key="2">
    <source>
        <dbReference type="ARBA" id="ARBA00023295"/>
    </source>
</evidence>
<sequence>MKRKHLLVAAFAISALTAQAQKNAFISVKGKEVIGADGKPFQMKGTNLGNWLVPEGYMFKVKQAGSPRLINELVTQITGPEGAHKFWNQYLDNYITEKDIHFLKSIGVNSIRLPFHYKLFTGEDYLGSNDSTRGFRYTDRVIQWCKKEGMYVMLDMHCAPGGQTGDNIDDSYGYPYLFTEESSQQLTIRIWKDIAKRYKNETTVLGYDLLNEPIAHYFDVAFINPLLEPLYKKITAAVRAEDKNHIILLGGAQWDSNFKIFGEPFDNKLVYTFHKYWTDTTQKVIQEYVDFSNKHNVPLYLGESGENTDQWIASFRRLLDSNRIGWHFWPYKKMNATSSPVTFPQPETYSALIDYSAKNRADYGDIRKAMPAKKDELLKALEGMLNNCRFENCTFNKGYIQALGFTINE</sequence>
<reference evidence="6" key="1">
    <citation type="journal article" date="2014" name="Int. J. Syst. Evol. Microbiol.">
        <title>Complete genome sequence of Corynebacterium casei LMG S-19264T (=DSM 44701T), isolated from a smear-ripened cheese.</title>
        <authorList>
            <consortium name="US DOE Joint Genome Institute (JGI-PGF)"/>
            <person name="Walter F."/>
            <person name="Albersmeier A."/>
            <person name="Kalinowski J."/>
            <person name="Ruckert C."/>
        </authorList>
    </citation>
    <scope>NUCLEOTIDE SEQUENCE</scope>
    <source>
        <strain evidence="6">CGMCC 1.15290</strain>
    </source>
</reference>
<evidence type="ECO:0000256" key="4">
    <source>
        <dbReference type="SAM" id="SignalP"/>
    </source>
</evidence>
<evidence type="ECO:0000313" key="7">
    <source>
        <dbReference type="Proteomes" id="UP000627292"/>
    </source>
</evidence>
<dbReference type="InterPro" id="IPR001547">
    <property type="entry name" value="Glyco_hydro_5"/>
</dbReference>
<organism evidence="6 7">
    <name type="scientific">Filimonas zeae</name>
    <dbReference type="NCBI Taxonomy" id="1737353"/>
    <lineage>
        <taxon>Bacteria</taxon>
        <taxon>Pseudomonadati</taxon>
        <taxon>Bacteroidota</taxon>
        <taxon>Chitinophagia</taxon>
        <taxon>Chitinophagales</taxon>
        <taxon>Chitinophagaceae</taxon>
        <taxon>Filimonas</taxon>
    </lineage>
</organism>
<protein>
    <recommendedName>
        <fullName evidence="5">Glycoside hydrolase family 5 domain-containing protein</fullName>
    </recommendedName>
</protein>
<dbReference type="GO" id="GO:0009986">
    <property type="term" value="C:cell surface"/>
    <property type="evidence" value="ECO:0007669"/>
    <property type="project" value="TreeGrafter"/>
</dbReference>
<comment type="caution">
    <text evidence="6">The sequence shown here is derived from an EMBL/GenBank/DDBJ whole genome shotgun (WGS) entry which is preliminary data.</text>
</comment>
<reference evidence="6" key="2">
    <citation type="submission" date="2020-09" db="EMBL/GenBank/DDBJ databases">
        <authorList>
            <person name="Sun Q."/>
            <person name="Zhou Y."/>
        </authorList>
    </citation>
    <scope>NUCLEOTIDE SEQUENCE</scope>
    <source>
        <strain evidence="6">CGMCC 1.15290</strain>
    </source>
</reference>
<keyword evidence="2 3" id="KW-0326">Glycosidase</keyword>
<dbReference type="PANTHER" id="PTHR31297">
    <property type="entry name" value="GLUCAN ENDO-1,6-BETA-GLUCOSIDASE B"/>
    <property type="match status" value="1"/>
</dbReference>
<dbReference type="InterPro" id="IPR018087">
    <property type="entry name" value="Glyco_hydro_5_CS"/>
</dbReference>
<dbReference type="InterPro" id="IPR050386">
    <property type="entry name" value="Glycosyl_hydrolase_5"/>
</dbReference>
<comment type="similarity">
    <text evidence="3">Belongs to the glycosyl hydrolase 5 (cellulase A) family.</text>
</comment>
<feature type="domain" description="Glycoside hydrolase family 5" evidence="5">
    <location>
        <begin position="83"/>
        <end position="332"/>
    </location>
</feature>
<dbReference type="InterPro" id="IPR017853">
    <property type="entry name" value="GH"/>
</dbReference>